<sequence>MKAAYVCRACERKLKPPPIAQASRCLVKQPARWFTNKTGVPDSRENAGGWISSRGGEGRLDGADLGLFVAPTEDRQSQRSQTRNGKTGRFVDNSEVLKALQGSPVSGSDLPNTNQHATTQIRLKRTPTQTRLPYRRTKSGAIFRRQDHKAIKEKKRMIREVQWAQIKKSIQDQPRADFLGNRKVFVYWKKHFVRLHHWKSDPRRPSWFKTGAWLWNLESLEDMQRAWEALDVTTRKETWPGLMLSTLFSRPDQAHRVLHATLDPLPPSYAIQDAFSVIVTILSEKQSEKQPGDHLGRLLHQRQNEISELVQKLVGVASDSYQPFMQASLGIFAKRSSNFHVKITYDALKAANISLSHNTSLQYASKLAAYTESDGDRYKQASLSILLEAADNGLDLNSPKVAPSISKLLRCGHLKGRQDEFSPDAALHDLIERGFLPNTAHTNSLLGTLCRRGQVDEAMKLARLFIQNKIDLGTRFYHELFSAVRDGHRSEYFEQVLDLMKSAGMKEEMILDKILSAVYSFCANEFRAKKYTPVQEMQPFLHMLRIYEKKFPLAPLQRLIPESLPLLLMPKPGTSDANVSNAWDYERTVLAPAGKYVSDMGEKHLRPNMDTIGIMFKAYILSSWRQPYELLALYQHFKEMLESGDNFARALVSRQKSRVHNSFLYAMLSHQGLVRPALQVFGDMLHDELWEPNADGSTSASQRTPCHPEPSIYTYGVLLDGLSRRKEMRMMNQIMEIMEENRLKPNLVTMNTHIKSQAMTQNVSTVVKLMQSLEARGFEPDQFTLDAFGKLHDKHKKRALRMMQRIIDAKSKLLGQQEISQEPSGL</sequence>
<comment type="caution">
    <text evidence="4">The sequence shown here is derived from an EMBL/GenBank/DDBJ whole genome shotgun (WGS) entry which is preliminary data.</text>
</comment>
<evidence type="ECO:0000256" key="3">
    <source>
        <dbReference type="SAM" id="MobiDB-lite"/>
    </source>
</evidence>
<dbReference type="Proteomes" id="UP000766486">
    <property type="component" value="Unassembled WGS sequence"/>
</dbReference>
<dbReference type="InterPro" id="IPR002885">
    <property type="entry name" value="PPR_rpt"/>
</dbReference>
<evidence type="ECO:0000256" key="2">
    <source>
        <dbReference type="PROSITE-ProRule" id="PRU00708"/>
    </source>
</evidence>
<keyword evidence="5" id="KW-1185">Reference proteome</keyword>
<reference evidence="4 5" key="1">
    <citation type="submission" date="2019-06" db="EMBL/GenBank/DDBJ databases">
        <authorList>
            <person name="Broberg M."/>
        </authorList>
    </citation>
    <scope>NUCLEOTIDE SEQUENCE [LARGE SCALE GENOMIC DNA]</scope>
</reference>
<proteinExistence type="predicted"/>
<evidence type="ECO:0000313" key="4">
    <source>
        <dbReference type="EMBL" id="VUC37477.1"/>
    </source>
</evidence>
<dbReference type="Gene3D" id="1.25.40.10">
    <property type="entry name" value="Tetratricopeptide repeat domain"/>
    <property type="match status" value="2"/>
</dbReference>
<keyword evidence="1" id="KW-0677">Repeat</keyword>
<dbReference type="PANTHER" id="PTHR47941">
    <property type="entry name" value="PENTATRICOPEPTIDE REPEAT-CONTAINING PROTEIN 3, MITOCHONDRIAL"/>
    <property type="match status" value="1"/>
</dbReference>
<dbReference type="PROSITE" id="PS51375">
    <property type="entry name" value="PPR"/>
    <property type="match status" value="1"/>
</dbReference>
<evidence type="ECO:0000256" key="1">
    <source>
        <dbReference type="ARBA" id="ARBA00022737"/>
    </source>
</evidence>
<feature type="region of interest" description="Disordered" evidence="3">
    <location>
        <begin position="36"/>
        <end position="56"/>
    </location>
</feature>
<dbReference type="NCBIfam" id="TIGR00756">
    <property type="entry name" value="PPR"/>
    <property type="match status" value="1"/>
</dbReference>
<evidence type="ECO:0000313" key="5">
    <source>
        <dbReference type="Proteomes" id="UP000766486"/>
    </source>
</evidence>
<accession>A0ABY6V3C2</accession>
<protein>
    <recommendedName>
        <fullName evidence="6">Pentacotripeptide-repeat region of PRORP domain-containing protein</fullName>
    </recommendedName>
</protein>
<feature type="repeat" description="PPR" evidence="2">
    <location>
        <begin position="711"/>
        <end position="745"/>
    </location>
</feature>
<gene>
    <name evidence="4" type="ORF">CLO192961_LOCUS472830</name>
</gene>
<evidence type="ECO:0008006" key="6">
    <source>
        <dbReference type="Google" id="ProtNLM"/>
    </source>
</evidence>
<dbReference type="Pfam" id="PF13812">
    <property type="entry name" value="PPR_3"/>
    <property type="match status" value="1"/>
</dbReference>
<name>A0ABY6V3C2_BIOOC</name>
<dbReference type="EMBL" id="CABFNS010000989">
    <property type="protein sequence ID" value="VUC37477.1"/>
    <property type="molecule type" value="Genomic_DNA"/>
</dbReference>
<dbReference type="InterPro" id="IPR011990">
    <property type="entry name" value="TPR-like_helical_dom_sf"/>
</dbReference>
<organism evidence="4 5">
    <name type="scientific">Bionectria ochroleuca</name>
    <name type="common">Gliocladium roseum</name>
    <dbReference type="NCBI Taxonomy" id="29856"/>
    <lineage>
        <taxon>Eukaryota</taxon>
        <taxon>Fungi</taxon>
        <taxon>Dikarya</taxon>
        <taxon>Ascomycota</taxon>
        <taxon>Pezizomycotina</taxon>
        <taxon>Sordariomycetes</taxon>
        <taxon>Hypocreomycetidae</taxon>
        <taxon>Hypocreales</taxon>
        <taxon>Bionectriaceae</taxon>
        <taxon>Clonostachys</taxon>
    </lineage>
</organism>